<dbReference type="HAMAP" id="MF_00302">
    <property type="entry name" value="ClpS"/>
    <property type="match status" value="1"/>
</dbReference>
<comment type="caution">
    <text evidence="4">The sequence shown here is derived from an EMBL/GenBank/DDBJ whole genome shotgun (WGS) entry which is preliminary data.</text>
</comment>
<evidence type="ECO:0000313" key="4">
    <source>
        <dbReference type="EMBL" id="GED97474.1"/>
    </source>
</evidence>
<dbReference type="InterPro" id="IPR022935">
    <property type="entry name" value="ClpS"/>
</dbReference>
<keyword evidence="4" id="KW-0645">Protease</keyword>
<dbReference type="SUPFAM" id="SSF54736">
    <property type="entry name" value="ClpS-like"/>
    <property type="match status" value="1"/>
</dbReference>
<feature type="region of interest" description="Disordered" evidence="2">
    <location>
        <begin position="1"/>
        <end position="23"/>
    </location>
</feature>
<comment type="function">
    <text evidence="1">Involved in the modulation of the specificity of the ClpAP-mediated ATP-dependent protein degradation.</text>
</comment>
<evidence type="ECO:0000256" key="2">
    <source>
        <dbReference type="SAM" id="MobiDB-lite"/>
    </source>
</evidence>
<dbReference type="GO" id="GO:0030163">
    <property type="term" value="P:protein catabolic process"/>
    <property type="evidence" value="ECO:0007669"/>
    <property type="project" value="InterPro"/>
</dbReference>
<proteinExistence type="inferred from homology"/>
<comment type="subunit">
    <text evidence="1">Binds to the N-terminal domain of the chaperone ClpA.</text>
</comment>
<dbReference type="EMBL" id="BJOU01000001">
    <property type="protein sequence ID" value="GED97474.1"/>
    <property type="molecule type" value="Genomic_DNA"/>
</dbReference>
<name>A0A7I9UW90_9ACTN</name>
<feature type="compositionally biased region" description="Low complexity" evidence="2">
    <location>
        <begin position="1"/>
        <end position="20"/>
    </location>
</feature>
<protein>
    <recommendedName>
        <fullName evidence="1">ATP-dependent Clp protease adapter protein ClpS</fullName>
    </recommendedName>
</protein>
<evidence type="ECO:0000256" key="1">
    <source>
        <dbReference type="HAMAP-Rule" id="MF_00302"/>
    </source>
</evidence>
<accession>A0A7I9UW90</accession>
<feature type="domain" description="Adaptor protein ClpS core" evidence="3">
    <location>
        <begin position="29"/>
        <end position="99"/>
    </location>
</feature>
<sequence>MSFETGGSAAAPSGATVAEPDTTVDESIDRPWVAVVWDDPVNLMPYVTYVFQKLFGYTRAKAHELMMQVHTEGKAVVSSGSRDKMEADVRRLHTAGLWATMQRDS</sequence>
<dbReference type="OrthoDB" id="162238at2"/>
<organism evidence="4 5">
    <name type="scientific">Gordonia crocea</name>
    <dbReference type="NCBI Taxonomy" id="589162"/>
    <lineage>
        <taxon>Bacteria</taxon>
        <taxon>Bacillati</taxon>
        <taxon>Actinomycetota</taxon>
        <taxon>Actinomycetes</taxon>
        <taxon>Mycobacteriales</taxon>
        <taxon>Gordoniaceae</taxon>
        <taxon>Gordonia</taxon>
    </lineage>
</organism>
<keyword evidence="5" id="KW-1185">Reference proteome</keyword>
<dbReference type="Proteomes" id="UP000444980">
    <property type="component" value="Unassembled WGS sequence"/>
</dbReference>
<keyword evidence="4" id="KW-0378">Hydrolase</keyword>
<dbReference type="InterPro" id="IPR003769">
    <property type="entry name" value="ClpS_core"/>
</dbReference>
<dbReference type="AlphaFoldDB" id="A0A7I9UW90"/>
<evidence type="ECO:0000313" key="5">
    <source>
        <dbReference type="Proteomes" id="UP000444980"/>
    </source>
</evidence>
<dbReference type="Pfam" id="PF02617">
    <property type="entry name" value="ClpS"/>
    <property type="match status" value="1"/>
</dbReference>
<reference evidence="5" key="1">
    <citation type="submission" date="2019-06" db="EMBL/GenBank/DDBJ databases">
        <title>Gordonia isolated from sludge of a wastewater treatment plant.</title>
        <authorList>
            <person name="Tamura T."/>
            <person name="Aoyama K."/>
            <person name="Kang Y."/>
            <person name="Saito S."/>
            <person name="Akiyama N."/>
            <person name="Yazawa K."/>
            <person name="Gonoi T."/>
            <person name="Mikami Y."/>
        </authorList>
    </citation>
    <scope>NUCLEOTIDE SEQUENCE [LARGE SCALE GENOMIC DNA]</scope>
    <source>
        <strain evidence="5">NBRC 107697</strain>
    </source>
</reference>
<dbReference type="GO" id="GO:0008233">
    <property type="term" value="F:peptidase activity"/>
    <property type="evidence" value="ECO:0007669"/>
    <property type="project" value="UniProtKB-KW"/>
</dbReference>
<dbReference type="RefSeq" id="WP_161926793.1">
    <property type="nucleotide sequence ID" value="NZ_BJOU01000001.1"/>
</dbReference>
<comment type="similarity">
    <text evidence="1">Belongs to the ClpS family.</text>
</comment>
<dbReference type="NCBIfam" id="NF000668">
    <property type="entry name" value="PRK00033.1-1"/>
    <property type="match status" value="1"/>
</dbReference>
<dbReference type="InterPro" id="IPR014719">
    <property type="entry name" value="Ribosomal_bL12_C/ClpS-like"/>
</dbReference>
<gene>
    <name evidence="1 4" type="primary">clpS</name>
    <name evidence="4" type="ORF">nbrc107697_15130</name>
</gene>
<dbReference type="Gene3D" id="3.30.1390.10">
    <property type="match status" value="1"/>
</dbReference>
<evidence type="ECO:0000259" key="3">
    <source>
        <dbReference type="Pfam" id="PF02617"/>
    </source>
</evidence>
<dbReference type="GO" id="GO:0006508">
    <property type="term" value="P:proteolysis"/>
    <property type="evidence" value="ECO:0007669"/>
    <property type="project" value="UniProtKB-UniRule"/>
</dbReference>